<reference evidence="2 3" key="1">
    <citation type="submission" date="2012-04" db="EMBL/GenBank/DDBJ databases">
        <title>The Genome Sequence of Afipia broomeae ATCC 49717.</title>
        <authorList>
            <consortium name="The Broad Institute Genome Sequencing Platform"/>
            <person name="Earl A."/>
            <person name="Ward D."/>
            <person name="Feldgarden M."/>
            <person name="Gevers D."/>
            <person name="Huys G."/>
            <person name="Walker B."/>
            <person name="Young S.K."/>
            <person name="Zeng Q."/>
            <person name="Gargeya S."/>
            <person name="Fitzgerald M."/>
            <person name="Haas B."/>
            <person name="Abouelleil A."/>
            <person name="Alvarado L."/>
            <person name="Arachchi H.M."/>
            <person name="Berlin A."/>
            <person name="Chapman S.B."/>
            <person name="Goldberg J."/>
            <person name="Griggs A."/>
            <person name="Gujja S."/>
            <person name="Hansen M."/>
            <person name="Howarth C."/>
            <person name="Imamovic A."/>
            <person name="Larimer J."/>
            <person name="McCowen C."/>
            <person name="Montmayeur A."/>
            <person name="Murphy C."/>
            <person name="Neiman D."/>
            <person name="Pearson M."/>
            <person name="Priest M."/>
            <person name="Roberts A."/>
            <person name="Saif S."/>
            <person name="Shea T."/>
            <person name="Sisk P."/>
            <person name="Sykes S."/>
            <person name="Wortman J."/>
            <person name="Nusbaum C."/>
            <person name="Birren B."/>
        </authorList>
    </citation>
    <scope>NUCLEOTIDE SEQUENCE [LARGE SCALE GENOMIC DNA]</scope>
    <source>
        <strain evidence="2 3">ATCC 49717</strain>
    </source>
</reference>
<name>K8PJI9_9BRAD</name>
<proteinExistence type="predicted"/>
<dbReference type="Pfam" id="PF20283">
    <property type="entry name" value="CTD7"/>
    <property type="match status" value="1"/>
</dbReference>
<dbReference type="AlphaFoldDB" id="K8PJI9"/>
<comment type="caution">
    <text evidence="2">The sequence shown here is derived from an EMBL/GenBank/DDBJ whole genome shotgun (WGS) entry which is preliminary data.</text>
</comment>
<organism evidence="2 3">
    <name type="scientific">Afipia broomeae ATCC 49717</name>
    <dbReference type="NCBI Taxonomy" id="883078"/>
    <lineage>
        <taxon>Bacteria</taxon>
        <taxon>Pseudomonadati</taxon>
        <taxon>Pseudomonadota</taxon>
        <taxon>Alphaproteobacteria</taxon>
        <taxon>Hyphomicrobiales</taxon>
        <taxon>Nitrobacteraceae</taxon>
        <taxon>Afipia</taxon>
    </lineage>
</organism>
<dbReference type="PATRIC" id="fig|883078.3.peg.2467"/>
<keyword evidence="3" id="KW-1185">Reference proteome</keyword>
<dbReference type="HOGENOM" id="CLU_059732_0_0_5"/>
<gene>
    <name evidence="2" type="ORF">HMPREF9695_02393</name>
</gene>
<dbReference type="InterPro" id="IPR046913">
    <property type="entry name" value="ABC-3C_CTD7"/>
</dbReference>
<feature type="domain" description="ABC-three component systems C-terminal" evidence="1">
    <location>
        <begin position="265"/>
        <end position="383"/>
    </location>
</feature>
<evidence type="ECO:0000313" key="3">
    <source>
        <dbReference type="Proteomes" id="UP000001096"/>
    </source>
</evidence>
<dbReference type="Proteomes" id="UP000001096">
    <property type="component" value="Unassembled WGS sequence"/>
</dbReference>
<evidence type="ECO:0000313" key="2">
    <source>
        <dbReference type="EMBL" id="EKS38553.1"/>
    </source>
</evidence>
<evidence type="ECO:0000259" key="1">
    <source>
        <dbReference type="Pfam" id="PF20283"/>
    </source>
</evidence>
<accession>K8PJI9</accession>
<dbReference type="RefSeq" id="WP_006021107.1">
    <property type="nucleotide sequence ID" value="NZ_KB375282.1"/>
</dbReference>
<sequence>MSLVELEKPLKTAAAGQYLGYSLQQLRLCHHLLRVPDGDVVSLEYFDDVAVHRADGTVLLEQIKSAIDGNPAADRSDDLWKTFANWADRCVAKTIAPETTDFRLYIVSAKTGDLVHELHAAATPEGAAEALKKIKKLINTKKPNAGCSPHILRFLEAGEDICSVIIRRFQLVIDADPVEGIRELLRAGIPAEALDDLCAAAIGMARDRIDKLIRDKQLPLILATVFRQSFQTFSRRSNLTNLLVSTAPEPSSETITALVDSAPVFVRQLEAVDATSDMLVTAVSDFLKTTADKVHWADDGRIIDDSLNDLDRQLERQHKIARDEIEDVQSSLSEPARGRALYRKCAATTLPLDGQTLPSHFIAGAYNCLADGRRLGWHPQYQTLFPPE</sequence>
<dbReference type="EMBL" id="AGWX01000003">
    <property type="protein sequence ID" value="EKS38553.1"/>
    <property type="molecule type" value="Genomic_DNA"/>
</dbReference>
<dbReference type="eggNOG" id="ENOG5031ZZQ">
    <property type="taxonomic scope" value="Bacteria"/>
</dbReference>
<protein>
    <recommendedName>
        <fullName evidence="1">ABC-three component systems C-terminal domain-containing protein</fullName>
    </recommendedName>
</protein>